<gene>
    <name evidence="1" type="ORF">NJ75_04025</name>
</gene>
<dbReference type="EMBL" id="JRVC01000026">
    <property type="protein sequence ID" value="KHS42710.1"/>
    <property type="molecule type" value="Genomic_DNA"/>
</dbReference>
<name>A0A0B8Z8Y4_9SPHN</name>
<dbReference type="Proteomes" id="UP000031338">
    <property type="component" value="Unassembled WGS sequence"/>
</dbReference>
<sequence>MIPAVVLATTLLISPGLQSAPLDERVYVLSQDDRWGAYLSAPDQTASNGKTAWSWSVWLTLDSSLLIDAFLNEYDCDRSQFRRLRQERFREGDLFDTRDSEAGIRSPHWLEMEGLVMEEVCRDTYLTLSQAENFPAAADELTSGRTSS</sequence>
<proteinExistence type="predicted"/>
<keyword evidence="2" id="KW-1185">Reference proteome</keyword>
<dbReference type="AlphaFoldDB" id="A0A0B8Z8Y4"/>
<protein>
    <submittedName>
        <fullName evidence="1">Uncharacterized protein</fullName>
    </submittedName>
</protein>
<accession>A0A0B8Z8Y4</accession>
<reference evidence="1 2" key="1">
    <citation type="submission" date="2014-10" db="EMBL/GenBank/DDBJ databases">
        <title>Draft genome sequence of Novosphingobium subterraneum DSM 12447.</title>
        <authorList>
            <person name="Gan H.M."/>
            <person name="Gan H.Y."/>
            <person name="Savka M.A."/>
        </authorList>
    </citation>
    <scope>NUCLEOTIDE SEQUENCE [LARGE SCALE GENOMIC DNA]</scope>
    <source>
        <strain evidence="1 2">DSM 12447</strain>
    </source>
</reference>
<dbReference type="RefSeq" id="WP_039337651.1">
    <property type="nucleotide sequence ID" value="NZ_JRVC01000026.1"/>
</dbReference>
<organism evidence="1 2">
    <name type="scientific">Novosphingobium subterraneum</name>
    <dbReference type="NCBI Taxonomy" id="48936"/>
    <lineage>
        <taxon>Bacteria</taxon>
        <taxon>Pseudomonadati</taxon>
        <taxon>Pseudomonadota</taxon>
        <taxon>Alphaproteobacteria</taxon>
        <taxon>Sphingomonadales</taxon>
        <taxon>Sphingomonadaceae</taxon>
        <taxon>Novosphingobium</taxon>
    </lineage>
</organism>
<evidence type="ECO:0000313" key="2">
    <source>
        <dbReference type="Proteomes" id="UP000031338"/>
    </source>
</evidence>
<dbReference type="STRING" id="48936.NJ75_04025"/>
<comment type="caution">
    <text evidence="1">The sequence shown here is derived from an EMBL/GenBank/DDBJ whole genome shotgun (WGS) entry which is preliminary data.</text>
</comment>
<evidence type="ECO:0000313" key="1">
    <source>
        <dbReference type="EMBL" id="KHS42710.1"/>
    </source>
</evidence>